<comment type="caution">
    <text evidence="1">The sequence shown here is derived from an EMBL/GenBank/DDBJ whole genome shotgun (WGS) entry which is preliminary data.</text>
</comment>
<keyword evidence="2" id="KW-1185">Reference proteome</keyword>
<name>A0A3M2MG10_9ACTN</name>
<protein>
    <submittedName>
        <fullName evidence="1">Uncharacterized protein</fullName>
    </submittedName>
</protein>
<dbReference type="EMBL" id="RFFG01000002">
    <property type="protein sequence ID" value="RMI47585.1"/>
    <property type="molecule type" value="Genomic_DNA"/>
</dbReference>
<gene>
    <name evidence="1" type="ORF">EBO15_01405</name>
</gene>
<evidence type="ECO:0000313" key="1">
    <source>
        <dbReference type="EMBL" id="RMI47585.1"/>
    </source>
</evidence>
<accession>A0A3M2MG10</accession>
<proteinExistence type="predicted"/>
<evidence type="ECO:0000313" key="2">
    <source>
        <dbReference type="Proteomes" id="UP000282674"/>
    </source>
</evidence>
<organism evidence="1 2">
    <name type="scientific">Actinomadura harenae</name>
    <dbReference type="NCBI Taxonomy" id="2483351"/>
    <lineage>
        <taxon>Bacteria</taxon>
        <taxon>Bacillati</taxon>
        <taxon>Actinomycetota</taxon>
        <taxon>Actinomycetes</taxon>
        <taxon>Streptosporangiales</taxon>
        <taxon>Thermomonosporaceae</taxon>
        <taxon>Actinomadura</taxon>
    </lineage>
</organism>
<dbReference type="AlphaFoldDB" id="A0A3M2MG10"/>
<dbReference type="RefSeq" id="WP_122192435.1">
    <property type="nucleotide sequence ID" value="NZ_JBHSKC010000016.1"/>
</dbReference>
<dbReference type="Proteomes" id="UP000282674">
    <property type="component" value="Unassembled WGS sequence"/>
</dbReference>
<sequence>MALCAWCYGPAHVLLRAGGAQPRAATACHIDLGRARTWAAKAGPVTETHLTTPPDTAPPPGALF</sequence>
<reference evidence="1 2" key="1">
    <citation type="submission" date="2018-10" db="EMBL/GenBank/DDBJ databases">
        <title>Isolation from soil.</title>
        <authorList>
            <person name="Hu J."/>
        </authorList>
    </citation>
    <scope>NUCLEOTIDE SEQUENCE [LARGE SCALE GENOMIC DNA]</scope>
    <source>
        <strain evidence="1 2">NEAU-Ht49</strain>
    </source>
</reference>